<dbReference type="GO" id="GO:0030245">
    <property type="term" value="P:cellulose catabolic process"/>
    <property type="evidence" value="ECO:0007669"/>
    <property type="project" value="UniProtKB-KW"/>
</dbReference>
<comment type="catalytic activity">
    <reaction evidence="1 9">
        <text>Endohydrolysis of (1-&gt;4)-beta-D-glucosidic linkages in cellulose, lichenin and cereal beta-D-glucans.</text>
        <dbReference type="EC" id="3.2.1.4"/>
    </reaction>
</comment>
<evidence type="ECO:0000256" key="1">
    <source>
        <dbReference type="ARBA" id="ARBA00000966"/>
    </source>
</evidence>
<dbReference type="GO" id="GO:0008810">
    <property type="term" value="F:cellulase activity"/>
    <property type="evidence" value="ECO:0007669"/>
    <property type="project" value="UniProtKB-EC"/>
</dbReference>
<proteinExistence type="inferred from homology"/>
<keyword evidence="14" id="KW-1185">Reference proteome</keyword>
<feature type="chain" id="PRO_5043948970" description="Cellulase" evidence="11">
    <location>
        <begin position="22"/>
        <end position="404"/>
    </location>
</feature>
<accession>A0AAX4J0W5</accession>
<keyword evidence="8" id="KW-0624">Polysaccharide degradation</keyword>
<feature type="active site" description="Nucleophile" evidence="9">
    <location>
        <position position="33"/>
    </location>
</feature>
<protein>
    <recommendedName>
        <fullName evidence="3 9">Cellulase</fullName>
        <ecNumber evidence="3 9">3.2.1.4</ecNumber>
    </recommendedName>
</protein>
<evidence type="ECO:0000256" key="4">
    <source>
        <dbReference type="ARBA" id="ARBA00022801"/>
    </source>
</evidence>
<evidence type="ECO:0000256" key="3">
    <source>
        <dbReference type="ARBA" id="ARBA00012601"/>
    </source>
</evidence>
<feature type="domain" description="Glycosyl hydrolases family 45 active site" evidence="12">
    <location>
        <begin position="28"/>
        <end position="39"/>
    </location>
</feature>
<keyword evidence="11" id="KW-0732">Signal</keyword>
<evidence type="ECO:0000256" key="11">
    <source>
        <dbReference type="SAM" id="SignalP"/>
    </source>
</evidence>
<evidence type="ECO:0000256" key="7">
    <source>
        <dbReference type="ARBA" id="ARBA00023295"/>
    </source>
</evidence>
<evidence type="ECO:0000256" key="2">
    <source>
        <dbReference type="ARBA" id="ARBA00007793"/>
    </source>
</evidence>
<evidence type="ECO:0000256" key="5">
    <source>
        <dbReference type="ARBA" id="ARBA00023001"/>
    </source>
</evidence>
<evidence type="ECO:0000256" key="10">
    <source>
        <dbReference type="SAM" id="MobiDB-lite"/>
    </source>
</evidence>
<keyword evidence="7" id="KW-0326">Glycosidase</keyword>
<feature type="region of interest" description="Disordered" evidence="10">
    <location>
        <begin position="233"/>
        <end position="255"/>
    </location>
</feature>
<keyword evidence="5" id="KW-0136">Cellulose degradation</keyword>
<dbReference type="Gene3D" id="2.40.40.10">
    <property type="entry name" value="RlpA-like domain"/>
    <property type="match status" value="1"/>
</dbReference>
<gene>
    <name evidence="13" type="ORF">CDEST_14118</name>
</gene>
<dbReference type="InterPro" id="IPR000334">
    <property type="entry name" value="Glyco_hydro_45"/>
</dbReference>
<name>A0AAX4J0W5_9PEZI</name>
<dbReference type="PANTHER" id="PTHR39730">
    <property type="entry name" value="ENDOGLUCANASE 1"/>
    <property type="match status" value="1"/>
</dbReference>
<dbReference type="InterPro" id="IPR052288">
    <property type="entry name" value="GH45_Enzymes"/>
</dbReference>
<organism evidence="13 14">
    <name type="scientific">Colletotrichum destructivum</name>
    <dbReference type="NCBI Taxonomy" id="34406"/>
    <lineage>
        <taxon>Eukaryota</taxon>
        <taxon>Fungi</taxon>
        <taxon>Dikarya</taxon>
        <taxon>Ascomycota</taxon>
        <taxon>Pezizomycotina</taxon>
        <taxon>Sordariomycetes</taxon>
        <taxon>Hypocreomycetidae</taxon>
        <taxon>Glomerellales</taxon>
        <taxon>Glomerellaceae</taxon>
        <taxon>Colletotrichum</taxon>
        <taxon>Colletotrichum destructivum species complex</taxon>
    </lineage>
</organism>
<dbReference type="SUPFAM" id="SSF50685">
    <property type="entry name" value="Barwin-like endoglucanases"/>
    <property type="match status" value="1"/>
</dbReference>
<dbReference type="InterPro" id="IPR036908">
    <property type="entry name" value="RlpA-like_sf"/>
</dbReference>
<dbReference type="GeneID" id="87950618"/>
<reference evidence="14" key="1">
    <citation type="journal article" date="2023" name="bioRxiv">
        <title>Complete genome of the Medicago anthracnose fungus, Colletotrichum destructivum, reveals a mini-chromosome-like region within a core chromosome.</title>
        <authorList>
            <person name="Lapalu N."/>
            <person name="Simon A."/>
            <person name="Lu A."/>
            <person name="Plaumann P.-L."/>
            <person name="Amselem J."/>
            <person name="Pigne S."/>
            <person name="Auger A."/>
            <person name="Koch C."/>
            <person name="Dallery J.-F."/>
            <person name="O'Connell R.J."/>
        </authorList>
    </citation>
    <scope>NUCLEOTIDE SEQUENCE [LARGE SCALE GENOMIC DNA]</scope>
    <source>
        <strain evidence="14">CBS 520.97</strain>
    </source>
</reference>
<dbReference type="PROSITE" id="PS01140">
    <property type="entry name" value="GLYCOSYL_HYDROL_F45"/>
    <property type="match status" value="1"/>
</dbReference>
<dbReference type="RefSeq" id="XP_062786325.1">
    <property type="nucleotide sequence ID" value="XM_062930274.1"/>
</dbReference>
<sequence>MRSVTVSSLVVFIHLLTATLAASGAGKSTRYWDCCKPSCAWQQKASVNRPVLTCDKNDLPLGPDAKSGCESGGSAYTCTNQAPWAVNDLVSFGFAATAISGGTEASWCCGCYAITFTSGKNKGKVMVVQSTNTGGDLGSNHFDIMMPGGGLGIFDGCTSEFGFQFPGARYGGVSSRSECSSLPAKLQSGCQWRFDWFMNADNPSLSFTQVQCPSELVARSGCRRSDDASFPAFQMPTNTKWEPPQPTETAGPHEQCDSTAWDVQKKVCVPLATTVNILLAMRPRHQSHGGVVFVEFKSISDDDDDDDDKRKPAGLHYGGFSSNLNHQPHTLHIQLRISHIHDKVRPGRGDGIRLGSVQRQLLAHAFSMRRWCCLCVVEPVLLAVPAYGSMNWTRIRPSQLQDTL</sequence>
<dbReference type="EMBL" id="CP137313">
    <property type="protein sequence ID" value="WQF89104.1"/>
    <property type="molecule type" value="Genomic_DNA"/>
</dbReference>
<feature type="signal peptide" evidence="11">
    <location>
        <begin position="1"/>
        <end position="21"/>
    </location>
</feature>
<keyword evidence="6" id="KW-0119">Carbohydrate metabolism</keyword>
<dbReference type="KEGG" id="cdet:87950618"/>
<dbReference type="PANTHER" id="PTHR39730:SF1">
    <property type="entry name" value="ENDOGLUCANASE 1"/>
    <property type="match status" value="1"/>
</dbReference>
<evidence type="ECO:0000259" key="12">
    <source>
        <dbReference type="PROSITE" id="PS01140"/>
    </source>
</evidence>
<keyword evidence="4" id="KW-0378">Hydrolase</keyword>
<evidence type="ECO:0000256" key="9">
    <source>
        <dbReference type="PROSITE-ProRule" id="PRU10069"/>
    </source>
</evidence>
<dbReference type="AlphaFoldDB" id="A0AAX4J0W5"/>
<comment type="similarity">
    <text evidence="2">Belongs to the glycosyl hydrolase 45 (cellulase K) family.</text>
</comment>
<dbReference type="CDD" id="cd22278">
    <property type="entry name" value="DPBB_GH45_endoglucanase"/>
    <property type="match status" value="1"/>
</dbReference>
<dbReference type="Pfam" id="PF02015">
    <property type="entry name" value="Glyco_hydro_45"/>
    <property type="match status" value="1"/>
</dbReference>
<dbReference type="Proteomes" id="UP001322277">
    <property type="component" value="Chromosome 9"/>
</dbReference>
<evidence type="ECO:0000313" key="14">
    <source>
        <dbReference type="Proteomes" id="UP001322277"/>
    </source>
</evidence>
<evidence type="ECO:0000256" key="8">
    <source>
        <dbReference type="ARBA" id="ARBA00023326"/>
    </source>
</evidence>
<dbReference type="EC" id="3.2.1.4" evidence="3 9"/>
<evidence type="ECO:0000256" key="6">
    <source>
        <dbReference type="ARBA" id="ARBA00023277"/>
    </source>
</evidence>
<evidence type="ECO:0000313" key="13">
    <source>
        <dbReference type="EMBL" id="WQF89104.1"/>
    </source>
</evidence>